<dbReference type="EMBL" id="LGRX02005042">
    <property type="protein sequence ID" value="KAK3279260.1"/>
    <property type="molecule type" value="Genomic_DNA"/>
</dbReference>
<protein>
    <submittedName>
        <fullName evidence="2">Uncharacterized protein</fullName>
    </submittedName>
</protein>
<evidence type="ECO:0000313" key="3">
    <source>
        <dbReference type="Proteomes" id="UP001190700"/>
    </source>
</evidence>
<evidence type="ECO:0000256" key="1">
    <source>
        <dbReference type="SAM" id="MobiDB-lite"/>
    </source>
</evidence>
<evidence type="ECO:0000313" key="2">
    <source>
        <dbReference type="EMBL" id="KAK3279260.1"/>
    </source>
</evidence>
<feature type="compositionally biased region" description="Polar residues" evidence="1">
    <location>
        <begin position="63"/>
        <end position="88"/>
    </location>
</feature>
<feature type="compositionally biased region" description="Basic and acidic residues" evidence="1">
    <location>
        <begin position="183"/>
        <end position="200"/>
    </location>
</feature>
<dbReference type="AlphaFoldDB" id="A0AAE0LC13"/>
<feature type="compositionally biased region" description="Basic and acidic residues" evidence="1">
    <location>
        <begin position="105"/>
        <end position="115"/>
    </location>
</feature>
<dbReference type="Proteomes" id="UP001190700">
    <property type="component" value="Unassembled WGS sequence"/>
</dbReference>
<feature type="compositionally biased region" description="Basic and acidic residues" evidence="1">
    <location>
        <begin position="138"/>
        <end position="147"/>
    </location>
</feature>
<organism evidence="2 3">
    <name type="scientific">Cymbomonas tetramitiformis</name>
    <dbReference type="NCBI Taxonomy" id="36881"/>
    <lineage>
        <taxon>Eukaryota</taxon>
        <taxon>Viridiplantae</taxon>
        <taxon>Chlorophyta</taxon>
        <taxon>Pyramimonadophyceae</taxon>
        <taxon>Pyramimonadales</taxon>
        <taxon>Pyramimonadaceae</taxon>
        <taxon>Cymbomonas</taxon>
    </lineage>
</organism>
<comment type="caution">
    <text evidence="2">The sequence shown here is derived from an EMBL/GenBank/DDBJ whole genome shotgun (WGS) entry which is preliminary data.</text>
</comment>
<sequence>MRSDELIHNVDYQAYSVLSVNGFPQTPPNRMNINQTRMKHVAQKKKKNKDSASIEARNGGVGTSPTSNLESSCTDHSSLEASPVSEASNMDPATPVQETAALRYEGFRGDEDRAGKSLPLSLGSGDAEVSPSPPSPRTDGHRARDSHSPAGNGRPKILFDAAEGNFNTSADEQRAAQGALPDKTTHTRSHADNQVEEMKEELKVEKGKVAKLEEQIEQLQRNQETRNDFYKRDAVSVQDKLKQQRDLCEAATKEVTALKEQCRSAGEEIADLREQHGKAAQEVTSLKQQHEADTHELEVIKQRNKTATDVMAARKTQLKEAEEEIADLREQHGKAAQEVASLKQQHEADTHELEVLKQQHATAPEEVTALKEQCRSAEVKIADLREQHGKAAQEVASLKQQHEADTHELEVLKQQHATVPEEVTALKEQCRSAEVEMEIADLREQHGKAAQEVASLKQQHEADTHELEVLKQQHASATEEVTALKEQCRSAGEEIADLRKQHGKAAQEVASLKQQHEADTHELEVLKQQHASATEEVTALKEQCDLSTKQVQALSEQLLDEEAQQVASLRQQLQEQKAQVVMEAQQVASLTQRLKGQREQSQVDKQQLVSAREQLEAQRDQHEHDHIRHRDEWAQEKWVALKELEDCQRVELQQLVREHEEETRQQEVLMNMSQQAAEAQRVLQVAAEEDRCALQLRLEAAEQELTARAEALSALGAEHRLLETAKDSLAVQLEAELRHRAEVEAQAEADREAEHVVACKRVANMEQECEKRCRELGEECDAIVACLKEEHEQQLSGLQTLLDEARLELEESRLSATHIQARVPELEAEISCFQEKACEFEELAVKKERDLEQLQQGTEEIRMKAEHQQAMFLKFERKLREKDEEHAQQLACVRKDNHTQLSLVKASMEAMEVKVQEKQEHVNLLVVSKGRWIKVVAAGIILEFGHVLCSTDCSFTPIMQLLCLFIGMLYIERAAFTAV</sequence>
<reference evidence="2 3" key="1">
    <citation type="journal article" date="2015" name="Genome Biol. Evol.">
        <title>Comparative Genomics of a Bacterivorous Green Alga Reveals Evolutionary Causalities and Consequences of Phago-Mixotrophic Mode of Nutrition.</title>
        <authorList>
            <person name="Burns J.A."/>
            <person name="Paasch A."/>
            <person name="Narechania A."/>
            <person name="Kim E."/>
        </authorList>
    </citation>
    <scope>NUCLEOTIDE SEQUENCE [LARGE SCALE GENOMIC DNA]</scope>
    <source>
        <strain evidence="2 3">PLY_AMNH</strain>
    </source>
</reference>
<dbReference type="Gene3D" id="1.10.287.1490">
    <property type="match status" value="1"/>
</dbReference>
<keyword evidence="3" id="KW-1185">Reference proteome</keyword>
<name>A0AAE0LC13_9CHLO</name>
<proteinExistence type="predicted"/>
<accession>A0AAE0LC13</accession>
<feature type="region of interest" description="Disordered" evidence="1">
    <location>
        <begin position="39"/>
        <end position="200"/>
    </location>
</feature>
<feature type="compositionally biased region" description="Basic residues" evidence="1">
    <location>
        <begin position="39"/>
        <end position="48"/>
    </location>
</feature>
<gene>
    <name evidence="2" type="ORF">CYMTET_12842</name>
</gene>